<keyword evidence="1" id="KW-0175">Coiled coil</keyword>
<keyword evidence="2" id="KW-0472">Membrane</keyword>
<organism evidence="3 4">
    <name type="scientific">Syntrophomonas wolfei subsp. wolfei (strain DSM 2245B / Goettingen)</name>
    <dbReference type="NCBI Taxonomy" id="335541"/>
    <lineage>
        <taxon>Bacteria</taxon>
        <taxon>Bacillati</taxon>
        <taxon>Bacillota</taxon>
        <taxon>Clostridia</taxon>
        <taxon>Eubacteriales</taxon>
        <taxon>Syntrophomonadaceae</taxon>
        <taxon>Syntrophomonas</taxon>
    </lineage>
</organism>
<evidence type="ECO:0000313" key="3">
    <source>
        <dbReference type="EMBL" id="ABI67793.1"/>
    </source>
</evidence>
<feature type="coiled-coil region" evidence="1">
    <location>
        <begin position="241"/>
        <end position="293"/>
    </location>
</feature>
<proteinExistence type="predicted"/>
<dbReference type="STRING" id="335541.Swol_0458"/>
<dbReference type="Proteomes" id="UP000001968">
    <property type="component" value="Chromosome"/>
</dbReference>
<dbReference type="KEGG" id="swo:Swol_0458"/>
<feature type="transmembrane region" description="Helical" evidence="2">
    <location>
        <begin position="6"/>
        <end position="23"/>
    </location>
</feature>
<evidence type="ECO:0000313" key="4">
    <source>
        <dbReference type="Proteomes" id="UP000001968"/>
    </source>
</evidence>
<sequence length="470" mass="52439">MREYIIYVLLIFLPIGSIMAYFLRREGLGKRNMAIILTLSLLIIITFPITVVRLGILSSFLSYILLIVVITRYLLANEGEFAPQSKGRLVTGPELEKLMETIETRLDSDLSGLRVEAFENLEGDSVPTGLIEGVPEAALVLESTVTTEEMREEEFAAAELLEEDSGELAVKPVVTEEESEAETLHFAIDESRSLDAEIEVETTALEEKAIDGVGSIEEEVILEEIDIMAELELADTGGKGIDLLVEELEEEGEEVEESLEAEEGAEEEKEEIVEEIEEVVEEREETAEGTETEDRIEAKIEPAEYDNDLPDDGAEKIIEKLDEDISIESVENLAEKTIEELADEGESILDEEAANEEVVGVLEAAAVAEPVEEAAWMEEQDLPVAVHDEEPMKIEQADTFKEEDTLIMNNANARILELIEQGFLHKEAANLPEAAACFEEAWDITMDDELKRNLSIELLNIYQFIDENQL</sequence>
<reference evidence="4" key="1">
    <citation type="journal article" date="2010" name="Environ. Microbiol.">
        <title>The genome of Syntrophomonas wolfei: new insights into syntrophic metabolism and biohydrogen production.</title>
        <authorList>
            <person name="Sieber J.R."/>
            <person name="Sims D.R."/>
            <person name="Han C."/>
            <person name="Kim E."/>
            <person name="Lykidis A."/>
            <person name="Lapidus A.L."/>
            <person name="McDonnald E."/>
            <person name="Rohlin L."/>
            <person name="Culley D.E."/>
            <person name="Gunsalus R."/>
            <person name="McInerney M.J."/>
        </authorList>
    </citation>
    <scope>NUCLEOTIDE SEQUENCE [LARGE SCALE GENOMIC DNA]</scope>
    <source>
        <strain evidence="4">DSM 2245B / Goettingen</strain>
    </source>
</reference>
<feature type="transmembrane region" description="Helical" evidence="2">
    <location>
        <begin position="35"/>
        <end position="54"/>
    </location>
</feature>
<protein>
    <submittedName>
        <fullName evidence="3">Uncharacterized protein</fullName>
    </submittedName>
</protein>
<name>Q0AZR1_SYNWW</name>
<dbReference type="EMBL" id="CP000448">
    <property type="protein sequence ID" value="ABI67793.1"/>
    <property type="molecule type" value="Genomic_DNA"/>
</dbReference>
<keyword evidence="2" id="KW-1133">Transmembrane helix</keyword>
<accession>Q0AZR1</accession>
<keyword evidence="4" id="KW-1185">Reference proteome</keyword>
<dbReference type="HOGENOM" id="CLU_581275_0_0_9"/>
<evidence type="ECO:0000256" key="2">
    <source>
        <dbReference type="SAM" id="Phobius"/>
    </source>
</evidence>
<dbReference type="AlphaFoldDB" id="Q0AZR1"/>
<keyword evidence="2" id="KW-0812">Transmembrane</keyword>
<dbReference type="RefSeq" id="WP_011639901.1">
    <property type="nucleotide sequence ID" value="NC_008346.1"/>
</dbReference>
<gene>
    <name evidence="3" type="ordered locus">Swol_0458</name>
</gene>
<evidence type="ECO:0000256" key="1">
    <source>
        <dbReference type="SAM" id="Coils"/>
    </source>
</evidence>